<evidence type="ECO:0000313" key="13">
    <source>
        <dbReference type="Proteomes" id="UP000676246"/>
    </source>
</evidence>
<evidence type="ECO:0000256" key="10">
    <source>
        <dbReference type="ARBA" id="ARBA00030775"/>
    </source>
</evidence>
<dbReference type="RefSeq" id="WP_210857022.1">
    <property type="nucleotide sequence ID" value="NZ_JAGQDD010000027.1"/>
</dbReference>
<keyword evidence="8" id="KW-0472">Membrane</keyword>
<evidence type="ECO:0000256" key="8">
    <source>
        <dbReference type="ARBA" id="ARBA00023136"/>
    </source>
</evidence>
<keyword evidence="13" id="KW-1185">Reference proteome</keyword>
<evidence type="ECO:0000256" key="9">
    <source>
        <dbReference type="ARBA" id="ARBA00025772"/>
    </source>
</evidence>
<dbReference type="GO" id="GO:0015627">
    <property type="term" value="C:type II protein secretion system complex"/>
    <property type="evidence" value="ECO:0007669"/>
    <property type="project" value="InterPro"/>
</dbReference>
<dbReference type="Proteomes" id="UP000676246">
    <property type="component" value="Unassembled WGS sequence"/>
</dbReference>
<sequence>MPSHRAQRPPRRAPAVAGFGLLELVIGLAVLTILASAAVQPAQQMLRARSVDQSVEGLVTALARARAEAMARAEVVTVCPRDPLAGDAAAVCANSLEWSAGWLVFVDRERRGLLEPSDLLLQAIQPPPHPPRVIATMRRISFMPTGISLNAASHFDFVPEGGDPAAPDIVGARRACINKPGRLRMLPRALPCAGSA</sequence>
<evidence type="ECO:0000256" key="7">
    <source>
        <dbReference type="ARBA" id="ARBA00022989"/>
    </source>
</evidence>
<evidence type="ECO:0000256" key="4">
    <source>
        <dbReference type="ARBA" id="ARBA00022481"/>
    </source>
</evidence>
<keyword evidence="7" id="KW-1133">Transmembrane helix</keyword>
<reference evidence="12 13" key="1">
    <citation type="submission" date="2021-04" db="EMBL/GenBank/DDBJ databases">
        <title>The genome sequence of Ideonella sp. 3Y2.</title>
        <authorList>
            <person name="Liu Y."/>
        </authorList>
    </citation>
    <scope>NUCLEOTIDE SEQUENCE [LARGE SCALE GENOMIC DNA]</scope>
    <source>
        <strain evidence="12 13">3Y2</strain>
    </source>
</reference>
<proteinExistence type="inferred from homology"/>
<name>A0A940YF04_9BURK</name>
<evidence type="ECO:0000256" key="3">
    <source>
        <dbReference type="ARBA" id="ARBA00022475"/>
    </source>
</evidence>
<dbReference type="GO" id="GO:0005886">
    <property type="term" value="C:plasma membrane"/>
    <property type="evidence" value="ECO:0007669"/>
    <property type="project" value="UniProtKB-SubCell"/>
</dbReference>
<evidence type="ECO:0000256" key="1">
    <source>
        <dbReference type="ARBA" id="ARBA00004377"/>
    </source>
</evidence>
<dbReference type="Gene3D" id="3.55.40.10">
    <property type="entry name" value="minor pseudopilin epsh domain"/>
    <property type="match status" value="1"/>
</dbReference>
<dbReference type="AlphaFoldDB" id="A0A940YF04"/>
<evidence type="ECO:0000256" key="5">
    <source>
        <dbReference type="ARBA" id="ARBA00022519"/>
    </source>
</evidence>
<feature type="domain" description="General secretion pathway GspH" evidence="11">
    <location>
        <begin position="55"/>
        <end position="157"/>
    </location>
</feature>
<dbReference type="InterPro" id="IPR022346">
    <property type="entry name" value="T2SS_GspH"/>
</dbReference>
<evidence type="ECO:0000259" key="11">
    <source>
        <dbReference type="Pfam" id="PF12019"/>
    </source>
</evidence>
<dbReference type="Pfam" id="PF12019">
    <property type="entry name" value="GspH"/>
    <property type="match status" value="1"/>
</dbReference>
<evidence type="ECO:0000256" key="6">
    <source>
        <dbReference type="ARBA" id="ARBA00022692"/>
    </source>
</evidence>
<organism evidence="12 13">
    <name type="scientific">Ideonella alba</name>
    <dbReference type="NCBI Taxonomy" id="2824118"/>
    <lineage>
        <taxon>Bacteria</taxon>
        <taxon>Pseudomonadati</taxon>
        <taxon>Pseudomonadota</taxon>
        <taxon>Betaproteobacteria</taxon>
        <taxon>Burkholderiales</taxon>
        <taxon>Sphaerotilaceae</taxon>
        <taxon>Ideonella</taxon>
    </lineage>
</organism>
<protein>
    <recommendedName>
        <fullName evidence="2">Type II secretion system protein H</fullName>
    </recommendedName>
    <alternativeName>
        <fullName evidence="10">General secretion pathway protein H</fullName>
    </alternativeName>
</protein>
<keyword evidence="3" id="KW-1003">Cell membrane</keyword>
<dbReference type="InterPro" id="IPR045584">
    <property type="entry name" value="Pilin-like"/>
</dbReference>
<dbReference type="EMBL" id="JAGQDD010000027">
    <property type="protein sequence ID" value="MBQ0933355.1"/>
    <property type="molecule type" value="Genomic_DNA"/>
</dbReference>
<accession>A0A940YF04</accession>
<dbReference type="GO" id="GO:0015628">
    <property type="term" value="P:protein secretion by the type II secretion system"/>
    <property type="evidence" value="ECO:0007669"/>
    <property type="project" value="InterPro"/>
</dbReference>
<gene>
    <name evidence="12" type="ORF">KAK03_23015</name>
</gene>
<comment type="subcellular location">
    <subcellularLocation>
        <location evidence="1">Cell inner membrane</location>
        <topology evidence="1">Single-pass membrane protein</topology>
    </subcellularLocation>
</comment>
<comment type="caution">
    <text evidence="12">The sequence shown here is derived from an EMBL/GenBank/DDBJ whole genome shotgun (WGS) entry which is preliminary data.</text>
</comment>
<evidence type="ECO:0000313" key="12">
    <source>
        <dbReference type="EMBL" id="MBQ0933355.1"/>
    </source>
</evidence>
<keyword evidence="4" id="KW-0488">Methylation</keyword>
<dbReference type="SUPFAM" id="SSF54523">
    <property type="entry name" value="Pili subunits"/>
    <property type="match status" value="1"/>
</dbReference>
<comment type="similarity">
    <text evidence="9">Belongs to the GSP H family.</text>
</comment>
<keyword evidence="6" id="KW-0812">Transmembrane</keyword>
<evidence type="ECO:0000256" key="2">
    <source>
        <dbReference type="ARBA" id="ARBA00021549"/>
    </source>
</evidence>
<keyword evidence="5" id="KW-0997">Cell inner membrane</keyword>